<dbReference type="EMBL" id="CP014145">
    <property type="protein sequence ID" value="AMB59204.1"/>
    <property type="molecule type" value="Genomic_DNA"/>
</dbReference>
<dbReference type="InterPro" id="IPR018721">
    <property type="entry name" value="DUF2252"/>
</dbReference>
<organism evidence="1 2">
    <name type="scientific">Microterricola viridarii</name>
    <dbReference type="NCBI Taxonomy" id="412690"/>
    <lineage>
        <taxon>Bacteria</taxon>
        <taxon>Bacillati</taxon>
        <taxon>Actinomycetota</taxon>
        <taxon>Actinomycetes</taxon>
        <taxon>Micrococcales</taxon>
        <taxon>Microbacteriaceae</taxon>
        <taxon>Microterricola</taxon>
    </lineage>
</organism>
<dbReference type="AlphaFoldDB" id="A0A0X8E3T2"/>
<evidence type="ECO:0008006" key="3">
    <source>
        <dbReference type="Google" id="ProtNLM"/>
    </source>
</evidence>
<dbReference type="Pfam" id="PF10009">
    <property type="entry name" value="DUF2252"/>
    <property type="match status" value="1"/>
</dbReference>
<dbReference type="PANTHER" id="PTHR39441:SF1">
    <property type="entry name" value="DUF2252 DOMAIN-CONTAINING PROTEIN"/>
    <property type="match status" value="1"/>
</dbReference>
<dbReference type="OrthoDB" id="1491115at2"/>
<protein>
    <recommendedName>
        <fullName evidence="3">DUF2252 domain-containing protein</fullName>
    </recommendedName>
</protein>
<evidence type="ECO:0000313" key="2">
    <source>
        <dbReference type="Proteomes" id="UP000058305"/>
    </source>
</evidence>
<reference evidence="1 2" key="1">
    <citation type="journal article" date="2016" name="J. Biotechnol.">
        <title>First complete genome sequence of a species in the genus Microterricola, an extremophilic cold active enzyme producing bacterial strain ERGS5:02 isolated from Sikkim Himalaya.</title>
        <authorList>
            <person name="Himanshu"/>
            <person name="Swarnkar M.K."/>
            <person name="Singh D."/>
            <person name="Kumar R."/>
        </authorList>
    </citation>
    <scope>NUCLEOTIDE SEQUENCE [LARGE SCALE GENOMIC DNA]</scope>
    <source>
        <strain evidence="1 2">ERGS5:02</strain>
    </source>
</reference>
<evidence type="ECO:0000313" key="1">
    <source>
        <dbReference type="EMBL" id="AMB59204.1"/>
    </source>
</evidence>
<gene>
    <name evidence="1" type="ORF">AWU67_10385</name>
</gene>
<dbReference type="PANTHER" id="PTHR39441">
    <property type="entry name" value="DUF2252 DOMAIN-CONTAINING PROTEIN"/>
    <property type="match status" value="1"/>
</dbReference>
<accession>A0A0X8E3T2</accession>
<dbReference type="Proteomes" id="UP000058305">
    <property type="component" value="Chromosome"/>
</dbReference>
<proteinExistence type="predicted"/>
<sequence length="465" mass="50436">MSPISTAVDAQHLSQAESMVEGRAMRALTPRRDLAEYIPSERDPVALLAEQNADRVPELVPLRMGRMLASPFAFYRGTAGLMAADLARCATSEIEVISCGDAHISNFGLFASPQRNLVFDLNDFDEAGPAPFEWDVKRLVTSVIIGARDAGFSEPEAREAATQAALNYRRVLTGMMRLTVLERYYFRADTDQIRAGLGRSGQRMLDRAAKQARKRTSEAFADKVTETMPDGRLRIIENPPLLQHLDSERGGAVADLFAQYRQSVPADIAVLLAQFTLADVAMRVVGVGSVGTRCFVLLLTGPQGERLVLQIKEAPPSVLETWGGRDAHRLPTPARGPEFADNEGFRVVASQRILQAVSDSFLGYFRADNGRDFYVRQFRDRKGSIDIEGLSVGDFGTYANGCAALLARAHAQSASAPAVVGYLGSGDNADRAIVEWSFAYAEQSLADFTALQAAVAAGRVEATAG</sequence>
<reference evidence="2" key="2">
    <citation type="submission" date="2016-01" db="EMBL/GenBank/DDBJ databases">
        <title>First complete genome sequence of a species in the genus Microterricola, an extremophilic cold active enzyme producing strain ERGS5:02 isolated from Sikkim Himalaya.</title>
        <authorList>
            <person name="Kumar R."/>
            <person name="Singh D."/>
            <person name="Swarnkar M.K."/>
        </authorList>
    </citation>
    <scope>NUCLEOTIDE SEQUENCE [LARGE SCALE GENOMIC DNA]</scope>
    <source>
        <strain evidence="2">ERGS5:02</strain>
    </source>
</reference>
<name>A0A0X8E3T2_9MICO</name>
<dbReference type="KEGG" id="mvd:AWU67_10385"/>
<dbReference type="RefSeq" id="WP_067228612.1">
    <property type="nucleotide sequence ID" value="NZ_CP014145.1"/>
</dbReference>
<keyword evidence="2" id="KW-1185">Reference proteome</keyword>